<evidence type="ECO:0000313" key="2">
    <source>
        <dbReference type="Proteomes" id="UP000019678"/>
    </source>
</evidence>
<reference evidence="1 2" key="1">
    <citation type="submission" date="2013-05" db="EMBL/GenBank/DDBJ databases">
        <title>Genome assembly of Chondromyces apiculatus DSM 436.</title>
        <authorList>
            <person name="Sharma G."/>
            <person name="Khatri I."/>
            <person name="Kaur C."/>
            <person name="Mayilraj S."/>
            <person name="Subramanian S."/>
        </authorList>
    </citation>
    <scope>NUCLEOTIDE SEQUENCE [LARGE SCALE GENOMIC DNA]</scope>
    <source>
        <strain evidence="1 2">DSM 436</strain>
    </source>
</reference>
<accession>A0A017SYN3</accession>
<dbReference type="RefSeq" id="WP_044248240.1">
    <property type="nucleotide sequence ID" value="NZ_ASRX01000067.1"/>
</dbReference>
<organism evidence="1 2">
    <name type="scientific">Chondromyces apiculatus DSM 436</name>
    <dbReference type="NCBI Taxonomy" id="1192034"/>
    <lineage>
        <taxon>Bacteria</taxon>
        <taxon>Pseudomonadati</taxon>
        <taxon>Myxococcota</taxon>
        <taxon>Polyangia</taxon>
        <taxon>Polyangiales</taxon>
        <taxon>Polyangiaceae</taxon>
        <taxon>Chondromyces</taxon>
    </lineage>
</organism>
<gene>
    <name evidence="1" type="ORF">CAP_7548</name>
</gene>
<dbReference type="OrthoDB" id="9835936at2"/>
<keyword evidence="2" id="KW-1185">Reference proteome</keyword>
<protein>
    <submittedName>
        <fullName evidence="1">Uncharacterized protein</fullName>
    </submittedName>
</protein>
<dbReference type="EMBL" id="ASRX01000067">
    <property type="protein sequence ID" value="EYF02069.1"/>
    <property type="molecule type" value="Genomic_DNA"/>
</dbReference>
<name>A0A017SYN3_9BACT</name>
<evidence type="ECO:0000313" key="1">
    <source>
        <dbReference type="EMBL" id="EYF02069.1"/>
    </source>
</evidence>
<proteinExistence type="predicted"/>
<dbReference type="STRING" id="1192034.CAP_7548"/>
<dbReference type="AlphaFoldDB" id="A0A017SYN3"/>
<sequence length="216" mass="23019">MSVNFHNDMGLMVSVDIHKYTPLPPVWPHVVMAFFFWPPSLWTKRVSSVTSMTNKMTKGGLDLYLVPHIPFLGPAPGAAAFWPELGKIIISSGTKAQLAVHSVTGEKDKLACCISGMVGANVNCNDPIDLPNGLTLQFNTVVTQPTPGDYVGALVGYAVDAAISFGVGKALEKVGSDLAEVIVKHLLRRAPEILGEWADPAGKLGDAVQKAIDGEK</sequence>
<dbReference type="Proteomes" id="UP000019678">
    <property type="component" value="Unassembled WGS sequence"/>
</dbReference>
<comment type="caution">
    <text evidence="1">The sequence shown here is derived from an EMBL/GenBank/DDBJ whole genome shotgun (WGS) entry which is preliminary data.</text>
</comment>